<keyword evidence="2" id="KW-0732">Signal</keyword>
<dbReference type="EMBL" id="HBUE01085485">
    <property type="protein sequence ID" value="CAG6479500.1"/>
    <property type="molecule type" value="Transcribed_RNA"/>
</dbReference>
<evidence type="ECO:0000256" key="1">
    <source>
        <dbReference type="SAM" id="MobiDB-lite"/>
    </source>
</evidence>
<evidence type="ECO:0000313" key="3">
    <source>
        <dbReference type="EMBL" id="CAG6479503.1"/>
    </source>
</evidence>
<protein>
    <submittedName>
        <fullName evidence="3">(northern house mosquito) hypothetical protein</fullName>
    </submittedName>
</protein>
<dbReference type="EMBL" id="HBUE01085486">
    <property type="protein sequence ID" value="CAG6479503.1"/>
    <property type="molecule type" value="Transcribed_RNA"/>
</dbReference>
<dbReference type="AlphaFoldDB" id="A0A8D8FQZ8"/>
<feature type="signal peptide" evidence="2">
    <location>
        <begin position="1"/>
        <end position="16"/>
    </location>
</feature>
<feature type="region of interest" description="Disordered" evidence="1">
    <location>
        <begin position="148"/>
        <end position="167"/>
    </location>
</feature>
<proteinExistence type="predicted"/>
<reference evidence="3" key="1">
    <citation type="submission" date="2021-05" db="EMBL/GenBank/DDBJ databases">
        <authorList>
            <person name="Alioto T."/>
            <person name="Alioto T."/>
            <person name="Gomez Garrido J."/>
        </authorList>
    </citation>
    <scope>NUCLEOTIDE SEQUENCE</scope>
</reference>
<organism evidence="3">
    <name type="scientific">Culex pipiens</name>
    <name type="common">House mosquito</name>
    <dbReference type="NCBI Taxonomy" id="7175"/>
    <lineage>
        <taxon>Eukaryota</taxon>
        <taxon>Metazoa</taxon>
        <taxon>Ecdysozoa</taxon>
        <taxon>Arthropoda</taxon>
        <taxon>Hexapoda</taxon>
        <taxon>Insecta</taxon>
        <taxon>Pterygota</taxon>
        <taxon>Neoptera</taxon>
        <taxon>Endopterygota</taxon>
        <taxon>Diptera</taxon>
        <taxon>Nematocera</taxon>
        <taxon>Culicoidea</taxon>
        <taxon>Culicidae</taxon>
        <taxon>Culicinae</taxon>
        <taxon>Culicini</taxon>
        <taxon>Culex</taxon>
        <taxon>Culex</taxon>
    </lineage>
</organism>
<sequence>MLTYLSVVASVSVAAGWTVAAGFGTSGRGRSSGPASAAVRFCAGRSLPTSTVLSTIWGLASPFRFLQDWQVSCLSCSFPSATLSTVCCRSSSFWISSNPSVHRLASGLVSTSNISTPSSPSCCKKPISPPGPVLSMKPHLLSSETSSRSRFISSDEDDPSAPSRGNLGSRSFGLGAFLVNVFDRIKFCEPPPAESFNLPTMPASTSPVWLSLVSLDSRLHSCRFSAATIEIWSISWIFCRDSSETFSRSTSSSVWFETRRSMAVSAPDSPVLG</sequence>
<evidence type="ECO:0000256" key="2">
    <source>
        <dbReference type="SAM" id="SignalP"/>
    </source>
</evidence>
<accession>A0A8D8FQZ8</accession>
<name>A0A8D8FQZ8_CULPI</name>
<feature type="chain" id="PRO_5036428062" evidence="2">
    <location>
        <begin position="17"/>
        <end position="273"/>
    </location>
</feature>